<dbReference type="RefSeq" id="WP_005872811.1">
    <property type="nucleotide sequence ID" value="NZ_ACYG01000030.1"/>
</dbReference>
<feature type="region of interest" description="Disordered" evidence="6">
    <location>
        <begin position="164"/>
        <end position="198"/>
    </location>
</feature>
<gene>
    <name evidence="9" type="ORF">CAMGR0001_0210</name>
</gene>
<dbReference type="PANTHER" id="PTHR42920">
    <property type="entry name" value="OS03G0707200 PROTEIN-RELATED"/>
    <property type="match status" value="1"/>
</dbReference>
<feature type="transmembrane region" description="Helical" evidence="7">
    <location>
        <begin position="204"/>
        <end position="223"/>
    </location>
</feature>
<dbReference type="EMBL" id="ACYG01000030">
    <property type="protein sequence ID" value="EEV16596.1"/>
    <property type="molecule type" value="Genomic_DNA"/>
</dbReference>
<evidence type="ECO:0000256" key="3">
    <source>
        <dbReference type="ARBA" id="ARBA00022692"/>
    </source>
</evidence>
<feature type="transmembrane region" description="Helical" evidence="7">
    <location>
        <begin position="235"/>
        <end position="255"/>
    </location>
</feature>
<protein>
    <submittedName>
        <fullName evidence="9">Putative membrane protein</fullName>
    </submittedName>
</protein>
<feature type="transmembrane region" description="Helical" evidence="7">
    <location>
        <begin position="447"/>
        <end position="467"/>
    </location>
</feature>
<feature type="transmembrane region" description="Helical" evidence="7">
    <location>
        <begin position="319"/>
        <end position="342"/>
    </location>
</feature>
<evidence type="ECO:0000256" key="2">
    <source>
        <dbReference type="ARBA" id="ARBA00022475"/>
    </source>
</evidence>
<keyword evidence="5 7" id="KW-0472">Membrane</keyword>
<dbReference type="STRING" id="824.CGRAC_2141"/>
<keyword evidence="10" id="KW-1185">Reference proteome</keyword>
<comment type="caution">
    <text evidence="9">The sequence shown here is derived from an EMBL/GenBank/DDBJ whole genome shotgun (WGS) entry which is preliminary data.</text>
</comment>
<keyword evidence="4 7" id="KW-1133">Transmembrane helix</keyword>
<keyword evidence="3 7" id="KW-0812">Transmembrane</keyword>
<dbReference type="GO" id="GO:0005886">
    <property type="term" value="C:plasma membrane"/>
    <property type="evidence" value="ECO:0007669"/>
    <property type="project" value="UniProtKB-SubCell"/>
</dbReference>
<feature type="domain" description="EamA" evidence="8">
    <location>
        <begin position="345"/>
        <end position="489"/>
    </location>
</feature>
<feature type="transmembrane region" description="Helical" evidence="7">
    <location>
        <begin position="372"/>
        <end position="397"/>
    </location>
</feature>
<comment type="subcellular location">
    <subcellularLocation>
        <location evidence="1">Cell membrane</location>
        <topology evidence="1">Multi-pass membrane protein</topology>
    </subcellularLocation>
</comment>
<name>C8PKI7_9BACT</name>
<accession>C8PKI7</accession>
<feature type="transmembrane region" description="Helical" evidence="7">
    <location>
        <begin position="267"/>
        <end position="286"/>
    </location>
</feature>
<dbReference type="eggNOG" id="COG0697">
    <property type="taxonomic scope" value="Bacteria"/>
</dbReference>
<feature type="domain" description="EamA" evidence="8">
    <location>
        <begin position="204"/>
        <end position="334"/>
    </location>
</feature>
<evidence type="ECO:0000256" key="4">
    <source>
        <dbReference type="ARBA" id="ARBA00022989"/>
    </source>
</evidence>
<evidence type="ECO:0000256" key="1">
    <source>
        <dbReference type="ARBA" id="ARBA00004651"/>
    </source>
</evidence>
<dbReference type="SUPFAM" id="SSF103481">
    <property type="entry name" value="Multidrug resistance efflux transporter EmrE"/>
    <property type="match status" value="2"/>
</dbReference>
<organism evidence="9 10">
    <name type="scientific">Campylobacter gracilis RM3268</name>
    <dbReference type="NCBI Taxonomy" id="553220"/>
    <lineage>
        <taxon>Bacteria</taxon>
        <taxon>Pseudomonadati</taxon>
        <taxon>Campylobacterota</taxon>
        <taxon>Epsilonproteobacteria</taxon>
        <taxon>Campylobacterales</taxon>
        <taxon>Campylobacteraceae</taxon>
        <taxon>Campylobacter</taxon>
    </lineage>
</organism>
<sequence length="509" mass="54494">MKNSISELAENFNSKSALNFATLSPNLKSAQIPSCAESKALNSVKVSTINLRENSARNFRRNFILHCTKNFTCNGANSASSLSRASAANDPNLSSAKSLAAAHTRRYERNFTWILANDPGAARTPRSFEFKNLKVRNFAKKSNSVENSSSARSLNPAQNFDFAQSSDSTQSPAAAQNSASAQNCTQGSNPAQSRTQNPAPPSRLWDLGLLFVAIVWGCTFVPVQRALHSGDVFSFLFWRFLAASIFTYLACLRFGVKFDRGTIERGVFCGLMLFCDFSCQTIALDYALSSTVAFILGLNVVIVPFLMLAFFGKKVGPSAFGGAVVALLGLYLLSGASGAVGFGIGERLTLVSAFAYALHIVFTGVCARKSNLYGFVIVQFICVCVCALIAAVFVPHAEFEGEIKVLGNLIFSPDFDFVFALVLTSIFATVAAFVIQTMAQNRGVSEIKTVLIFALEPVGAGIMGYAFGEKLSALQILGAALILAGILLSELGGLLGAKFAKDRACEKAD</sequence>
<evidence type="ECO:0000313" key="10">
    <source>
        <dbReference type="Proteomes" id="UP000005709"/>
    </source>
</evidence>
<evidence type="ECO:0000259" key="8">
    <source>
        <dbReference type="Pfam" id="PF00892"/>
    </source>
</evidence>
<evidence type="ECO:0000313" key="9">
    <source>
        <dbReference type="EMBL" id="EEV16596.1"/>
    </source>
</evidence>
<feature type="transmembrane region" description="Helical" evidence="7">
    <location>
        <begin position="473"/>
        <end position="497"/>
    </location>
</feature>
<dbReference type="Proteomes" id="UP000005709">
    <property type="component" value="Unassembled WGS sequence"/>
</dbReference>
<feature type="transmembrane region" description="Helical" evidence="7">
    <location>
        <begin position="417"/>
        <end position="435"/>
    </location>
</feature>
<feature type="transmembrane region" description="Helical" evidence="7">
    <location>
        <begin position="292"/>
        <end position="312"/>
    </location>
</feature>
<evidence type="ECO:0000256" key="7">
    <source>
        <dbReference type="SAM" id="Phobius"/>
    </source>
</evidence>
<dbReference type="OrthoDB" id="9804865at2"/>
<dbReference type="InterPro" id="IPR037185">
    <property type="entry name" value="EmrE-like"/>
</dbReference>
<dbReference type="InterPro" id="IPR000620">
    <property type="entry name" value="EamA_dom"/>
</dbReference>
<dbReference type="PANTHER" id="PTHR42920:SF5">
    <property type="entry name" value="EAMA DOMAIN-CONTAINING PROTEIN"/>
    <property type="match status" value="1"/>
</dbReference>
<evidence type="ECO:0000256" key="6">
    <source>
        <dbReference type="SAM" id="MobiDB-lite"/>
    </source>
</evidence>
<dbReference type="AlphaFoldDB" id="C8PKI7"/>
<dbReference type="InterPro" id="IPR051258">
    <property type="entry name" value="Diverse_Substrate_Transporter"/>
</dbReference>
<evidence type="ECO:0000256" key="5">
    <source>
        <dbReference type="ARBA" id="ARBA00023136"/>
    </source>
</evidence>
<feature type="compositionally biased region" description="Polar residues" evidence="6">
    <location>
        <begin position="184"/>
        <end position="197"/>
    </location>
</feature>
<dbReference type="Pfam" id="PF00892">
    <property type="entry name" value="EamA"/>
    <property type="match status" value="2"/>
</dbReference>
<feature type="compositionally biased region" description="Low complexity" evidence="6">
    <location>
        <begin position="173"/>
        <end position="183"/>
    </location>
</feature>
<keyword evidence="2" id="KW-1003">Cell membrane</keyword>
<proteinExistence type="predicted"/>
<feature type="transmembrane region" description="Helical" evidence="7">
    <location>
        <begin position="348"/>
        <end position="365"/>
    </location>
</feature>
<reference evidence="9 10" key="1">
    <citation type="submission" date="2009-07" db="EMBL/GenBank/DDBJ databases">
        <authorList>
            <person name="Madupu R."/>
            <person name="Sebastian Y."/>
            <person name="Durkin A.S."/>
            <person name="Torralba M."/>
            <person name="Methe B."/>
            <person name="Sutton G.G."/>
            <person name="Strausberg R.L."/>
            <person name="Nelson K.E."/>
        </authorList>
    </citation>
    <scope>NUCLEOTIDE SEQUENCE [LARGE SCALE GENOMIC DNA]</scope>
    <source>
        <strain evidence="9 10">RM3268</strain>
    </source>
</reference>